<keyword evidence="2" id="KW-1133">Transmembrane helix</keyword>
<feature type="transmembrane region" description="Helical" evidence="2">
    <location>
        <begin position="139"/>
        <end position="156"/>
    </location>
</feature>
<dbReference type="AlphaFoldDB" id="A0A2P6NLD6"/>
<protein>
    <recommendedName>
        <fullName evidence="5">Transmembrane protein</fullName>
    </recommendedName>
</protein>
<evidence type="ECO:0000256" key="2">
    <source>
        <dbReference type="SAM" id="Phobius"/>
    </source>
</evidence>
<feature type="transmembrane region" description="Helical" evidence="2">
    <location>
        <begin position="379"/>
        <end position="398"/>
    </location>
</feature>
<name>A0A2P6NLD6_9EUKA</name>
<feature type="transmembrane region" description="Helical" evidence="2">
    <location>
        <begin position="273"/>
        <end position="295"/>
    </location>
</feature>
<evidence type="ECO:0008006" key="5">
    <source>
        <dbReference type="Google" id="ProtNLM"/>
    </source>
</evidence>
<dbReference type="EMBL" id="MDYQ01000056">
    <property type="protein sequence ID" value="PRP84774.1"/>
    <property type="molecule type" value="Genomic_DNA"/>
</dbReference>
<gene>
    <name evidence="3" type="ORF">PROFUN_07428</name>
</gene>
<organism evidence="3 4">
    <name type="scientific">Planoprotostelium fungivorum</name>
    <dbReference type="NCBI Taxonomy" id="1890364"/>
    <lineage>
        <taxon>Eukaryota</taxon>
        <taxon>Amoebozoa</taxon>
        <taxon>Evosea</taxon>
        <taxon>Variosea</taxon>
        <taxon>Cavosteliida</taxon>
        <taxon>Cavosteliaceae</taxon>
        <taxon>Planoprotostelium</taxon>
    </lineage>
</organism>
<feature type="transmembrane region" description="Helical" evidence="2">
    <location>
        <begin position="348"/>
        <end position="367"/>
    </location>
</feature>
<keyword evidence="4" id="KW-1185">Reference proteome</keyword>
<feature type="region of interest" description="Disordered" evidence="1">
    <location>
        <begin position="440"/>
        <end position="478"/>
    </location>
</feature>
<comment type="caution">
    <text evidence="3">The sequence shown here is derived from an EMBL/GenBank/DDBJ whole genome shotgun (WGS) entry which is preliminary data.</text>
</comment>
<evidence type="ECO:0000313" key="3">
    <source>
        <dbReference type="EMBL" id="PRP84774.1"/>
    </source>
</evidence>
<feature type="transmembrane region" description="Helical" evidence="2">
    <location>
        <begin position="177"/>
        <end position="196"/>
    </location>
</feature>
<keyword evidence="2" id="KW-0812">Transmembrane</keyword>
<keyword evidence="2" id="KW-0472">Membrane</keyword>
<evidence type="ECO:0000313" key="4">
    <source>
        <dbReference type="Proteomes" id="UP000241769"/>
    </source>
</evidence>
<feature type="transmembrane region" description="Helical" evidence="2">
    <location>
        <begin position="307"/>
        <end position="327"/>
    </location>
</feature>
<proteinExistence type="predicted"/>
<evidence type="ECO:0000256" key="1">
    <source>
        <dbReference type="SAM" id="MobiDB-lite"/>
    </source>
</evidence>
<accession>A0A2P6NLD6</accession>
<feature type="transmembrane region" description="Helical" evidence="2">
    <location>
        <begin position="37"/>
        <end position="55"/>
    </location>
</feature>
<dbReference type="InParanoid" id="A0A2P6NLD6"/>
<sequence>MGSDKKKNVPSKFRFCFLIPSQPSYQLTHSNRMIRSYILLFICAVALSQTNSTLYPGPDDPSSTNSTTTVYVPDCQARNPNCDDRGVCMNGGHCRCWYGFFGFYDGRFSSAFDSAGVDNCILRADIIPGFGEAYTGLRIYQGVMFGLFALIMLYRVTLEFIISFSRGSTAVITRYTMILLTFLCIWVTILSGDFYGAFGTMDVKAYYVMSYFKDNLLLFVFSALLFHWAELYYAGIRKMKKEEMLRKIKPGYEPNLQMEDVLLKISLVSKFRFAYVAVCAASLFVFIGMIVAELTGKDQKAWVTYTIFYYSFYTGAWILFATGYIIYGLRLLQIIPEVLQGRIKAVMILTGLFSLFGVTNACVNIAYHADWRVVNLASLYALTTLTILMTFSSVNVFIPIWEWHRWLSPTVIRSMMRSTMTNTGNTSEMKHCEKNKFSAKYSEDKAITRRLGKDSQQSGDREQENETDFETRRLSLSP</sequence>
<dbReference type="Proteomes" id="UP000241769">
    <property type="component" value="Unassembled WGS sequence"/>
</dbReference>
<feature type="transmembrane region" description="Helical" evidence="2">
    <location>
        <begin position="216"/>
        <end position="236"/>
    </location>
</feature>
<reference evidence="3 4" key="1">
    <citation type="journal article" date="2018" name="Genome Biol. Evol.">
        <title>Multiple Roots of Fruiting Body Formation in Amoebozoa.</title>
        <authorList>
            <person name="Hillmann F."/>
            <person name="Forbes G."/>
            <person name="Novohradska S."/>
            <person name="Ferling I."/>
            <person name="Riege K."/>
            <person name="Groth M."/>
            <person name="Westermann M."/>
            <person name="Marz M."/>
            <person name="Spaller T."/>
            <person name="Winckler T."/>
            <person name="Schaap P."/>
            <person name="Glockner G."/>
        </authorList>
    </citation>
    <scope>NUCLEOTIDE SEQUENCE [LARGE SCALE GENOMIC DNA]</scope>
    <source>
        <strain evidence="3 4">Jena</strain>
    </source>
</reference>